<evidence type="ECO:0000313" key="2">
    <source>
        <dbReference type="Proteomes" id="UP001218218"/>
    </source>
</evidence>
<accession>A0AAD7AFC0</accession>
<keyword evidence="2" id="KW-1185">Reference proteome</keyword>
<gene>
    <name evidence="1" type="ORF">DFH08DRAFT_687956</name>
</gene>
<protein>
    <submittedName>
        <fullName evidence="1">Uncharacterized protein</fullName>
    </submittedName>
</protein>
<dbReference type="Proteomes" id="UP001218218">
    <property type="component" value="Unassembled WGS sequence"/>
</dbReference>
<sequence>MQQLAANVSGQINCLQNSTFEDVITCFDTYTVSEGYYSDQTYTAAQPTADQLSGWEDLIASLLSVDGNCTSVVVPEAIADIYDVSLFKDLAGPQYCVVSESTSIDGLYAKGWGLVVVPAAREAIMRDIHLAAPHPAYDLFTPEQAGALFKSTGARTLLIAGRSRTANPTPSDCVVPTSNTTIYYKTDATHDVAEPFFSASKTIRNWQYANGGCPSQSCAFIQIHGKGANTCPTDTMFLSAGIGRSSDSVAWYTDTVDRPVKRLKSELMKVFPTWNVSLPSDSACSLTATDNVFGRLVNAIPESLVCTKSSTADLATGEFIHAEQAIISRETSAYSGWTAALLAAFAPSAGT</sequence>
<reference evidence="1" key="1">
    <citation type="submission" date="2023-03" db="EMBL/GenBank/DDBJ databases">
        <title>Massive genome expansion in bonnet fungi (Mycena s.s.) driven by repeated elements and novel gene families across ecological guilds.</title>
        <authorList>
            <consortium name="Lawrence Berkeley National Laboratory"/>
            <person name="Harder C.B."/>
            <person name="Miyauchi S."/>
            <person name="Viragh M."/>
            <person name="Kuo A."/>
            <person name="Thoen E."/>
            <person name="Andreopoulos B."/>
            <person name="Lu D."/>
            <person name="Skrede I."/>
            <person name="Drula E."/>
            <person name="Henrissat B."/>
            <person name="Morin E."/>
            <person name="Kohler A."/>
            <person name="Barry K."/>
            <person name="LaButti K."/>
            <person name="Morin E."/>
            <person name="Salamov A."/>
            <person name="Lipzen A."/>
            <person name="Mereny Z."/>
            <person name="Hegedus B."/>
            <person name="Baldrian P."/>
            <person name="Stursova M."/>
            <person name="Weitz H."/>
            <person name="Taylor A."/>
            <person name="Grigoriev I.V."/>
            <person name="Nagy L.G."/>
            <person name="Martin F."/>
            <person name="Kauserud H."/>
        </authorList>
    </citation>
    <scope>NUCLEOTIDE SEQUENCE</scope>
    <source>
        <strain evidence="1">CBHHK002</strain>
    </source>
</reference>
<organism evidence="1 2">
    <name type="scientific">Mycena albidolilacea</name>
    <dbReference type="NCBI Taxonomy" id="1033008"/>
    <lineage>
        <taxon>Eukaryota</taxon>
        <taxon>Fungi</taxon>
        <taxon>Dikarya</taxon>
        <taxon>Basidiomycota</taxon>
        <taxon>Agaricomycotina</taxon>
        <taxon>Agaricomycetes</taxon>
        <taxon>Agaricomycetidae</taxon>
        <taxon>Agaricales</taxon>
        <taxon>Marasmiineae</taxon>
        <taxon>Mycenaceae</taxon>
        <taxon>Mycena</taxon>
    </lineage>
</organism>
<dbReference type="EMBL" id="JARIHO010000008">
    <property type="protein sequence ID" value="KAJ7357074.1"/>
    <property type="molecule type" value="Genomic_DNA"/>
</dbReference>
<proteinExistence type="predicted"/>
<dbReference type="AlphaFoldDB" id="A0AAD7AFC0"/>
<comment type="caution">
    <text evidence="1">The sequence shown here is derived from an EMBL/GenBank/DDBJ whole genome shotgun (WGS) entry which is preliminary data.</text>
</comment>
<name>A0AAD7AFC0_9AGAR</name>
<evidence type="ECO:0000313" key="1">
    <source>
        <dbReference type="EMBL" id="KAJ7357074.1"/>
    </source>
</evidence>